<name>A0A0B6ZBM9_9EUPU</name>
<feature type="non-terminal residue" evidence="2">
    <location>
        <position position="107"/>
    </location>
</feature>
<evidence type="ECO:0000256" key="1">
    <source>
        <dbReference type="SAM" id="MobiDB-lite"/>
    </source>
</evidence>
<dbReference type="AlphaFoldDB" id="A0A0B6ZBM9"/>
<feature type="non-terminal residue" evidence="2">
    <location>
        <position position="1"/>
    </location>
</feature>
<accession>A0A0B6ZBM9</accession>
<feature type="compositionally biased region" description="Polar residues" evidence="1">
    <location>
        <begin position="40"/>
        <end position="66"/>
    </location>
</feature>
<feature type="compositionally biased region" description="Polar residues" evidence="1">
    <location>
        <begin position="1"/>
        <end position="12"/>
    </location>
</feature>
<organism evidence="2">
    <name type="scientific">Arion vulgaris</name>
    <dbReference type="NCBI Taxonomy" id="1028688"/>
    <lineage>
        <taxon>Eukaryota</taxon>
        <taxon>Metazoa</taxon>
        <taxon>Spiralia</taxon>
        <taxon>Lophotrochozoa</taxon>
        <taxon>Mollusca</taxon>
        <taxon>Gastropoda</taxon>
        <taxon>Heterobranchia</taxon>
        <taxon>Euthyneura</taxon>
        <taxon>Panpulmonata</taxon>
        <taxon>Eupulmonata</taxon>
        <taxon>Stylommatophora</taxon>
        <taxon>Helicina</taxon>
        <taxon>Arionoidea</taxon>
        <taxon>Arionidae</taxon>
        <taxon>Arion</taxon>
    </lineage>
</organism>
<protein>
    <submittedName>
        <fullName evidence="2">Uncharacterized protein</fullName>
    </submittedName>
</protein>
<sequence>HQDKSQQQAAINSTSSSLGPPVSPSPPYSKGHSPVPQWHLESNSHLQQTVITGEHTSSRSEAQTLYSSSSPSSSSTVINRLGAGSYSPYIPPSSRTGSGSGGTGIGS</sequence>
<feature type="region of interest" description="Disordered" evidence="1">
    <location>
        <begin position="1"/>
        <end position="107"/>
    </location>
</feature>
<evidence type="ECO:0000313" key="2">
    <source>
        <dbReference type="EMBL" id="CEK65857.1"/>
    </source>
</evidence>
<proteinExistence type="predicted"/>
<feature type="compositionally biased region" description="Gly residues" evidence="1">
    <location>
        <begin position="98"/>
        <end position="107"/>
    </location>
</feature>
<gene>
    <name evidence="2" type="primary">ORF56526</name>
</gene>
<dbReference type="EMBL" id="HACG01018992">
    <property type="protein sequence ID" value="CEK65857.1"/>
    <property type="molecule type" value="Transcribed_RNA"/>
</dbReference>
<reference evidence="2" key="1">
    <citation type="submission" date="2014-12" db="EMBL/GenBank/DDBJ databases">
        <title>Insight into the proteome of Arion vulgaris.</title>
        <authorList>
            <person name="Aradska J."/>
            <person name="Bulat T."/>
            <person name="Smidak R."/>
            <person name="Sarate P."/>
            <person name="Gangsoo J."/>
            <person name="Sialana F."/>
            <person name="Bilban M."/>
            <person name="Lubec G."/>
        </authorList>
    </citation>
    <scope>NUCLEOTIDE SEQUENCE</scope>
    <source>
        <tissue evidence="2">Skin</tissue>
    </source>
</reference>